<proteinExistence type="predicted"/>
<dbReference type="AlphaFoldDB" id="A0A4P6ESR2"/>
<reference evidence="1 2" key="1">
    <citation type="submission" date="2019-01" db="EMBL/GenBank/DDBJ databases">
        <title>Genome sequencing of strain 2JSPR-7.</title>
        <authorList>
            <person name="Heo J."/>
            <person name="Kim S.-J."/>
            <person name="Kim J.-S."/>
            <person name="Hong S.-B."/>
            <person name="Kwon S.-W."/>
        </authorList>
    </citation>
    <scope>NUCLEOTIDE SEQUENCE [LARGE SCALE GENOMIC DNA]</scope>
    <source>
        <strain evidence="1 2">2JSPR-7</strain>
    </source>
</reference>
<evidence type="ECO:0000313" key="1">
    <source>
        <dbReference type="EMBL" id="QAY63447.1"/>
    </source>
</evidence>
<accession>A0A4P6ESR2</accession>
<keyword evidence="2" id="KW-1185">Reference proteome</keyword>
<name>A0A4P6ESR2_9MICO</name>
<dbReference type="EMBL" id="CP035495">
    <property type="protein sequence ID" value="QAY63447.1"/>
    <property type="molecule type" value="Genomic_DNA"/>
</dbReference>
<dbReference type="RefSeq" id="WP_129204542.1">
    <property type="nucleotide sequence ID" value="NZ_CP035495.1"/>
</dbReference>
<protein>
    <submittedName>
        <fullName evidence="1">Pilus assembly protein CpaE</fullName>
    </submittedName>
</protein>
<dbReference type="KEGG" id="xyl:ET495_09500"/>
<sequence>MSGISRDAAERLRQAGLVWRPETGDRFSVLTEPLAEEVFTVSDMVVERHDHPTGTILGFNGTTEWALDSVRIEDALWLPREDQLRELLGPAFRSLARSTTGWYQVLVEVPGRHEQVFDSENPADAYAEALLTLVHAATD</sequence>
<dbReference type="Proteomes" id="UP000291758">
    <property type="component" value="Chromosome"/>
</dbReference>
<dbReference type="OrthoDB" id="3295834at2"/>
<evidence type="ECO:0000313" key="2">
    <source>
        <dbReference type="Proteomes" id="UP000291758"/>
    </source>
</evidence>
<gene>
    <name evidence="1" type="ORF">ET495_09500</name>
</gene>
<organism evidence="1 2">
    <name type="scientific">Xylanimonas allomyrinae</name>
    <dbReference type="NCBI Taxonomy" id="2509459"/>
    <lineage>
        <taxon>Bacteria</taxon>
        <taxon>Bacillati</taxon>
        <taxon>Actinomycetota</taxon>
        <taxon>Actinomycetes</taxon>
        <taxon>Micrococcales</taxon>
        <taxon>Promicromonosporaceae</taxon>
        <taxon>Xylanimonas</taxon>
    </lineage>
</organism>